<dbReference type="EMBL" id="JBEPMN010000013">
    <property type="protein sequence ID" value="MET3662589.1"/>
    <property type="molecule type" value="Genomic_DNA"/>
</dbReference>
<proteinExistence type="predicted"/>
<dbReference type="RefSeq" id="WP_354152440.1">
    <property type="nucleotide sequence ID" value="NZ_JBEPMN010000013.1"/>
</dbReference>
<evidence type="ECO:0000313" key="2">
    <source>
        <dbReference type="Proteomes" id="UP001549143"/>
    </source>
</evidence>
<comment type="caution">
    <text evidence="1">The sequence shown here is derived from an EMBL/GenBank/DDBJ whole genome shotgun (WGS) entry which is preliminary data.</text>
</comment>
<protein>
    <submittedName>
        <fullName evidence="1">Uncharacterized protein</fullName>
    </submittedName>
</protein>
<gene>
    <name evidence="1" type="ORF">ABID44_002937</name>
</gene>
<name>A0ABV2KNG5_9HYPH</name>
<evidence type="ECO:0000313" key="1">
    <source>
        <dbReference type="EMBL" id="MET3662589.1"/>
    </source>
</evidence>
<organism evidence="1 2">
    <name type="scientific">Aquamicrobium ahrensii</name>
    <dbReference type="NCBI Taxonomy" id="469551"/>
    <lineage>
        <taxon>Bacteria</taxon>
        <taxon>Pseudomonadati</taxon>
        <taxon>Pseudomonadota</taxon>
        <taxon>Alphaproteobacteria</taxon>
        <taxon>Hyphomicrobiales</taxon>
        <taxon>Phyllobacteriaceae</taxon>
        <taxon>Aquamicrobium</taxon>
    </lineage>
</organism>
<keyword evidence="2" id="KW-1185">Reference proteome</keyword>
<reference evidence="1 2" key="1">
    <citation type="submission" date="2024-06" db="EMBL/GenBank/DDBJ databases">
        <title>Genomic Encyclopedia of Type Strains, Phase IV (KMG-IV): sequencing the most valuable type-strain genomes for metagenomic binning, comparative biology and taxonomic classification.</title>
        <authorList>
            <person name="Goeker M."/>
        </authorList>
    </citation>
    <scope>NUCLEOTIDE SEQUENCE [LARGE SCALE GENOMIC DNA]</scope>
    <source>
        <strain evidence="1 2">DSM 19730</strain>
    </source>
</reference>
<accession>A0ABV2KNG5</accession>
<dbReference type="Proteomes" id="UP001549143">
    <property type="component" value="Unassembled WGS sequence"/>
</dbReference>
<sequence length="40" mass="4668">MKIYSDFMILYEGADKPLKFPRNDRDFSIDRTGADQSNVL</sequence>